<feature type="domain" description="Bacterial toxin 47" evidence="2">
    <location>
        <begin position="8"/>
        <end position="106"/>
    </location>
</feature>
<comment type="caution">
    <text evidence="3">The sequence shown here is derived from an EMBL/GenBank/DDBJ whole genome shotgun (WGS) entry which is preliminary data.</text>
</comment>
<evidence type="ECO:0000259" key="2">
    <source>
        <dbReference type="Pfam" id="PF15540"/>
    </source>
</evidence>
<accession>A0ABS9FRL7</accession>
<reference evidence="3 4" key="1">
    <citation type="submission" date="2019-11" db="EMBL/GenBank/DDBJ databases">
        <title>Epiphytic Pseudomonas syringae from cherry orchards.</title>
        <authorList>
            <person name="Hulin M.T."/>
        </authorList>
    </citation>
    <scope>NUCLEOTIDE SEQUENCE [LARGE SCALE GENOMIC DNA]</scope>
    <source>
        <strain evidence="3 4">PA-6-3B</strain>
    </source>
</reference>
<evidence type="ECO:0000313" key="3">
    <source>
        <dbReference type="EMBL" id="MCF5154808.1"/>
    </source>
</evidence>
<dbReference type="EMBL" id="WKDU01000023">
    <property type="protein sequence ID" value="MCF5154808.1"/>
    <property type="molecule type" value="Genomic_DNA"/>
</dbReference>
<keyword evidence="4" id="KW-1185">Reference proteome</keyword>
<protein>
    <recommendedName>
        <fullName evidence="2">Bacterial toxin 47 domain-containing protein</fullName>
    </recommendedName>
</protein>
<evidence type="ECO:0000256" key="1">
    <source>
        <dbReference type="SAM" id="MobiDB-lite"/>
    </source>
</evidence>
<dbReference type="Proteomes" id="UP000814074">
    <property type="component" value="Unassembled WGS sequence"/>
</dbReference>
<sequence length="113" mass="12401">MLPTFTPTALLFPTDGLDEAFRRTGIPRSEYSVSKWGKDQYGKSFPTEWRVQTGPNRGAEVNIDDPMLVPSKEGPKSPHIGYQTPGKRGDGGAKRGHILLQLVPVSRSRIGVP</sequence>
<dbReference type="InterPro" id="IPR029103">
    <property type="entry name" value="Ntox47"/>
</dbReference>
<proteinExistence type="predicted"/>
<organism evidence="3 4">
    <name type="scientific">Pseudomonas lactis</name>
    <dbReference type="NCBI Taxonomy" id="1615674"/>
    <lineage>
        <taxon>Bacteria</taxon>
        <taxon>Pseudomonadati</taxon>
        <taxon>Pseudomonadota</taxon>
        <taxon>Gammaproteobacteria</taxon>
        <taxon>Pseudomonadales</taxon>
        <taxon>Pseudomonadaceae</taxon>
        <taxon>Pseudomonas</taxon>
    </lineage>
</organism>
<evidence type="ECO:0000313" key="4">
    <source>
        <dbReference type="Proteomes" id="UP000814074"/>
    </source>
</evidence>
<feature type="region of interest" description="Disordered" evidence="1">
    <location>
        <begin position="46"/>
        <end position="94"/>
    </location>
</feature>
<dbReference type="Pfam" id="PF15540">
    <property type="entry name" value="Ntox47"/>
    <property type="match status" value="1"/>
</dbReference>
<dbReference type="RefSeq" id="WP_073844178.1">
    <property type="nucleotide sequence ID" value="NZ_JAEHTJ010000047.1"/>
</dbReference>
<gene>
    <name evidence="3" type="ORF">GIW47_19610</name>
</gene>
<name>A0ABS9FRL7_9PSED</name>